<dbReference type="Proteomes" id="UP000816034">
    <property type="component" value="Unassembled WGS sequence"/>
</dbReference>
<accession>A0AA88GDE9</accession>
<dbReference type="Gene3D" id="3.15.10.10">
    <property type="entry name" value="Bactericidal permeability-increasing protein, domain 1"/>
    <property type="match status" value="1"/>
</dbReference>
<name>A0AA88GDE9_NAELO</name>
<sequence>MATFQVQFLLMVLVILMMMIASFTLAIRIHGLSINSNNKNPQTPISDIKTTTSQLTPGFIFTLQQRSLNYMAQQLTPKIQRELSDHLNIPDIDQNVDTPVGHVQFQVQNIQVSQLSLQTPSVVIGSDQTLMLNIPGVHTHMQADWHYRKTHWPHVSDHGSVDADITISVSIGVKISIVDATHCTAQVTSVQASFSEFNLKMHGGASWLYNFFIKNFRHSIENDVIKQVDVDVARAVNTALAKALDTISLQHDLGHGIVVDYSLRSLDFLASVHMAVGTTGLFYIPGKPVYSNEPTPMSDSLGSDKMIEVFINEFVLNSAMFASSQAGILNALITQKHIPSTFDWVFNTSSYQTLIPGIYAICSNCEIQITISNGIAPVLTLDPSVGIEMNANAQAIFQIIQNNQNIVNAFALDLNIQLDVMPSLGQNNISFVFTYKNASIQLAYSKVGTFSVQFFSMAIEAALKYVVVPAANIVGTKGVPLPQMKDLTLRNAEFGVEQGYLSLRSDFVYQPSFTPKKNLRSRIVSP</sequence>
<dbReference type="PANTHER" id="PTHR10504:SF131">
    <property type="entry name" value="BPI2 DOMAIN-CONTAINING PROTEIN"/>
    <property type="match status" value="1"/>
</dbReference>
<evidence type="ECO:0000256" key="2">
    <source>
        <dbReference type="ARBA" id="ARBA00023157"/>
    </source>
</evidence>
<dbReference type="Gene3D" id="3.15.20.10">
    <property type="entry name" value="Bactericidal permeability-increasing protein, domain 2"/>
    <property type="match status" value="1"/>
</dbReference>
<reference evidence="4 5" key="1">
    <citation type="journal article" date="2018" name="BMC Genomics">
        <title>The genome of Naegleria lovaniensis, the basis for a comparative approach to unravel pathogenicity factors of the human pathogenic amoeba N. fowleri.</title>
        <authorList>
            <person name="Liechti N."/>
            <person name="Schurch N."/>
            <person name="Bruggmann R."/>
            <person name="Wittwer M."/>
        </authorList>
    </citation>
    <scope>NUCLEOTIDE SEQUENCE [LARGE SCALE GENOMIC DNA]</scope>
    <source>
        <strain evidence="4 5">ATCC 30569</strain>
    </source>
</reference>
<dbReference type="AlphaFoldDB" id="A0AA88GDE9"/>
<dbReference type="EMBL" id="PYSW02000075">
    <property type="protein sequence ID" value="KAG2370880.1"/>
    <property type="molecule type" value="Genomic_DNA"/>
</dbReference>
<dbReference type="InterPro" id="IPR017942">
    <property type="entry name" value="Lipid-bd_serum_glycop_N"/>
</dbReference>
<dbReference type="SMART" id="SM00329">
    <property type="entry name" value="BPI2"/>
    <property type="match status" value="1"/>
</dbReference>
<feature type="domain" description="Lipid-binding serum glycoprotein C-terminal" evidence="3">
    <location>
        <begin position="301"/>
        <end position="505"/>
    </location>
</feature>
<evidence type="ECO:0000256" key="1">
    <source>
        <dbReference type="ARBA" id="ARBA00007292"/>
    </source>
</evidence>
<gene>
    <name evidence="4" type="ORF">C9374_013755</name>
</gene>
<dbReference type="SUPFAM" id="SSF55394">
    <property type="entry name" value="Bactericidal permeability-increasing protein, BPI"/>
    <property type="match status" value="2"/>
</dbReference>
<comment type="caution">
    <text evidence="4">The sequence shown here is derived from an EMBL/GenBank/DDBJ whole genome shotgun (WGS) entry which is preliminary data.</text>
</comment>
<dbReference type="InterPro" id="IPR001124">
    <property type="entry name" value="Lipid-bd_serum_glycop_C"/>
</dbReference>
<organism evidence="4 5">
    <name type="scientific">Naegleria lovaniensis</name>
    <name type="common">Amoeba</name>
    <dbReference type="NCBI Taxonomy" id="51637"/>
    <lineage>
        <taxon>Eukaryota</taxon>
        <taxon>Discoba</taxon>
        <taxon>Heterolobosea</taxon>
        <taxon>Tetramitia</taxon>
        <taxon>Eutetramitia</taxon>
        <taxon>Vahlkampfiidae</taxon>
        <taxon>Naegleria</taxon>
    </lineage>
</organism>
<dbReference type="InterPro" id="IPR017943">
    <property type="entry name" value="Bactericidal_perm-incr_a/b_dom"/>
</dbReference>
<dbReference type="InterPro" id="IPR032942">
    <property type="entry name" value="BPI/LBP/Plunc"/>
</dbReference>
<evidence type="ECO:0000313" key="5">
    <source>
        <dbReference type="Proteomes" id="UP000816034"/>
    </source>
</evidence>
<protein>
    <recommendedName>
        <fullName evidence="3">Lipid-binding serum glycoprotein C-terminal domain-containing protein</fullName>
    </recommendedName>
</protein>
<evidence type="ECO:0000259" key="3">
    <source>
        <dbReference type="SMART" id="SM00329"/>
    </source>
</evidence>
<dbReference type="GeneID" id="68106208"/>
<dbReference type="Pfam" id="PF01273">
    <property type="entry name" value="LBP_BPI_CETP"/>
    <property type="match status" value="1"/>
</dbReference>
<dbReference type="PANTHER" id="PTHR10504">
    <property type="entry name" value="BACTERICIDAL PERMEABILITY-INCREASING BPI PROTEIN-RELATED"/>
    <property type="match status" value="1"/>
</dbReference>
<dbReference type="Pfam" id="PF02886">
    <property type="entry name" value="LBP_BPI_CETP_C"/>
    <property type="match status" value="1"/>
</dbReference>
<proteinExistence type="inferred from homology"/>
<evidence type="ECO:0000313" key="4">
    <source>
        <dbReference type="EMBL" id="KAG2370880.1"/>
    </source>
</evidence>
<dbReference type="GO" id="GO:0008289">
    <property type="term" value="F:lipid binding"/>
    <property type="evidence" value="ECO:0007669"/>
    <property type="project" value="InterPro"/>
</dbReference>
<keyword evidence="5" id="KW-1185">Reference proteome</keyword>
<keyword evidence="2" id="KW-1015">Disulfide bond</keyword>
<dbReference type="RefSeq" id="XP_044541744.1">
    <property type="nucleotide sequence ID" value="XM_044689666.1"/>
</dbReference>
<comment type="similarity">
    <text evidence="1">Belongs to the BPI/LBP/Plunc superfamily. BPI/LBP family.</text>
</comment>
<dbReference type="GO" id="GO:0005615">
    <property type="term" value="C:extracellular space"/>
    <property type="evidence" value="ECO:0007669"/>
    <property type="project" value="TreeGrafter"/>
</dbReference>